<protein>
    <submittedName>
        <fullName evidence="1">Uncharacterized protein</fullName>
    </submittedName>
</protein>
<gene>
    <name evidence="1" type="ORF">MAR_011627</name>
</gene>
<proteinExistence type="predicted"/>
<dbReference type="EMBL" id="CP111025">
    <property type="protein sequence ID" value="WAR25923.1"/>
    <property type="molecule type" value="Genomic_DNA"/>
</dbReference>
<name>A0ABY7FUL5_MYAAR</name>
<reference evidence="1" key="1">
    <citation type="submission" date="2022-11" db="EMBL/GenBank/DDBJ databases">
        <title>Centuries of genome instability and evolution in soft-shell clam transmissible cancer (bioRxiv).</title>
        <authorList>
            <person name="Hart S.F.M."/>
            <person name="Yonemitsu M.A."/>
            <person name="Giersch R.M."/>
            <person name="Beal B.F."/>
            <person name="Arriagada G."/>
            <person name="Davis B.W."/>
            <person name="Ostrander E.A."/>
            <person name="Goff S.P."/>
            <person name="Metzger M.J."/>
        </authorList>
    </citation>
    <scope>NUCLEOTIDE SEQUENCE</scope>
    <source>
        <strain evidence="1">MELC-2E11</strain>
        <tissue evidence="1">Siphon/mantle</tissue>
    </source>
</reference>
<evidence type="ECO:0000313" key="1">
    <source>
        <dbReference type="EMBL" id="WAR25923.1"/>
    </source>
</evidence>
<evidence type="ECO:0000313" key="2">
    <source>
        <dbReference type="Proteomes" id="UP001164746"/>
    </source>
</evidence>
<sequence>MKLMLSSLYINRTVCFSLSKADTLKQKLITIFNTMSKHKKYGELHSHEQFIHSCEKQKQQEYGVEMGTLANDHCRKNLQIAYRANQKEIINLTKHLTRTKKVEQNITSVKESLQTLSTRLQQKERKCWSIVEKINDILPKVLQKRSLTKKLDRAFHNFNTASVLKCVMKITHFSIIVFLYLNLRWKCSIEINFSFKMLMSLKTDSDELRVLVVESSDVMRQFLTETSNLRIEGSLDSDQRRLQPDIT</sequence>
<organism evidence="1 2">
    <name type="scientific">Mya arenaria</name>
    <name type="common">Soft-shell clam</name>
    <dbReference type="NCBI Taxonomy" id="6604"/>
    <lineage>
        <taxon>Eukaryota</taxon>
        <taxon>Metazoa</taxon>
        <taxon>Spiralia</taxon>
        <taxon>Lophotrochozoa</taxon>
        <taxon>Mollusca</taxon>
        <taxon>Bivalvia</taxon>
        <taxon>Autobranchia</taxon>
        <taxon>Heteroconchia</taxon>
        <taxon>Euheterodonta</taxon>
        <taxon>Imparidentia</taxon>
        <taxon>Neoheterodontei</taxon>
        <taxon>Myida</taxon>
        <taxon>Myoidea</taxon>
        <taxon>Myidae</taxon>
        <taxon>Mya</taxon>
    </lineage>
</organism>
<keyword evidence="2" id="KW-1185">Reference proteome</keyword>
<dbReference type="Gene3D" id="1.20.1270.420">
    <property type="match status" value="1"/>
</dbReference>
<dbReference type="Proteomes" id="UP001164746">
    <property type="component" value="Chromosome 14"/>
</dbReference>
<accession>A0ABY7FUL5</accession>